<accession>A0A9D5ASP9</accession>
<feature type="domain" description="DUF7745" evidence="1">
    <location>
        <begin position="2"/>
        <end position="65"/>
    </location>
</feature>
<protein>
    <recommendedName>
        <fullName evidence="1">DUF7745 domain-containing protein</fullName>
    </recommendedName>
</protein>
<evidence type="ECO:0000313" key="3">
    <source>
        <dbReference type="Proteomes" id="UP001058974"/>
    </source>
</evidence>
<organism evidence="2 3">
    <name type="scientific">Pisum sativum</name>
    <name type="common">Garden pea</name>
    <name type="synonym">Lathyrus oleraceus</name>
    <dbReference type="NCBI Taxonomy" id="3888"/>
    <lineage>
        <taxon>Eukaryota</taxon>
        <taxon>Viridiplantae</taxon>
        <taxon>Streptophyta</taxon>
        <taxon>Embryophyta</taxon>
        <taxon>Tracheophyta</taxon>
        <taxon>Spermatophyta</taxon>
        <taxon>Magnoliopsida</taxon>
        <taxon>eudicotyledons</taxon>
        <taxon>Gunneridae</taxon>
        <taxon>Pentapetalae</taxon>
        <taxon>rosids</taxon>
        <taxon>fabids</taxon>
        <taxon>Fabales</taxon>
        <taxon>Fabaceae</taxon>
        <taxon>Papilionoideae</taxon>
        <taxon>50 kb inversion clade</taxon>
        <taxon>NPAAA clade</taxon>
        <taxon>Hologalegina</taxon>
        <taxon>IRL clade</taxon>
        <taxon>Fabeae</taxon>
        <taxon>Lathyrus</taxon>
    </lineage>
</organism>
<dbReference type="Pfam" id="PF24924">
    <property type="entry name" value="DUF7745"/>
    <property type="match status" value="1"/>
</dbReference>
<keyword evidence="3" id="KW-1185">Reference proteome</keyword>
<dbReference type="InterPro" id="IPR056647">
    <property type="entry name" value="DUF7745"/>
</dbReference>
<dbReference type="AlphaFoldDB" id="A0A9D5ASP9"/>
<proteinExistence type="predicted"/>
<gene>
    <name evidence="2" type="ORF">KIW84_041921</name>
</gene>
<dbReference type="Proteomes" id="UP001058974">
    <property type="component" value="Chromosome 4"/>
</dbReference>
<dbReference type="Gramene" id="Psat04G0192100-T1">
    <property type="protein sequence ID" value="KAI5417110.1"/>
    <property type="gene ID" value="KIW84_041921"/>
</dbReference>
<dbReference type="EMBL" id="JAMSHJ010000004">
    <property type="protein sequence ID" value="KAI5417110.1"/>
    <property type="molecule type" value="Genomic_DNA"/>
</dbReference>
<reference evidence="2 3" key="1">
    <citation type="journal article" date="2022" name="Nat. Genet.">
        <title>Improved pea reference genome and pan-genome highlight genomic features and evolutionary characteristics.</title>
        <authorList>
            <person name="Yang T."/>
            <person name="Liu R."/>
            <person name="Luo Y."/>
            <person name="Hu S."/>
            <person name="Wang D."/>
            <person name="Wang C."/>
            <person name="Pandey M.K."/>
            <person name="Ge S."/>
            <person name="Xu Q."/>
            <person name="Li N."/>
            <person name="Li G."/>
            <person name="Huang Y."/>
            <person name="Saxena R.K."/>
            <person name="Ji Y."/>
            <person name="Li M."/>
            <person name="Yan X."/>
            <person name="He Y."/>
            <person name="Liu Y."/>
            <person name="Wang X."/>
            <person name="Xiang C."/>
            <person name="Varshney R.K."/>
            <person name="Ding H."/>
            <person name="Gao S."/>
            <person name="Zong X."/>
        </authorList>
    </citation>
    <scope>NUCLEOTIDE SEQUENCE [LARGE SCALE GENOMIC DNA]</scope>
    <source>
        <strain evidence="2 3">cv. Zhongwan 6</strain>
    </source>
</reference>
<sequence length="147" mass="16996">MGMGKKVKPKEMTVTLGIPIEDLLSHYKEDRDIQGLKRSYLEGVSRRMVGAERWRSYVDVLALIIETSHEELFRKVTRAWEKVHVKENKLKRKDTSSEESCTPWVKERIRLIKLPFMVDPTNVPEIPDLIPVSIGEVDRLRATIVGL</sequence>
<evidence type="ECO:0000259" key="1">
    <source>
        <dbReference type="Pfam" id="PF24924"/>
    </source>
</evidence>
<comment type="caution">
    <text evidence="2">The sequence shown here is derived from an EMBL/GenBank/DDBJ whole genome shotgun (WGS) entry which is preliminary data.</text>
</comment>
<evidence type="ECO:0000313" key="2">
    <source>
        <dbReference type="EMBL" id="KAI5417110.1"/>
    </source>
</evidence>
<name>A0A9D5ASP9_PEA</name>